<keyword evidence="2" id="KW-0489">Methyltransferase</keyword>
<dbReference type="InterPro" id="IPR029063">
    <property type="entry name" value="SAM-dependent_MTases_sf"/>
</dbReference>
<proteinExistence type="predicted"/>
<dbReference type="InterPro" id="IPR006342">
    <property type="entry name" value="FkbM_mtfrase"/>
</dbReference>
<dbReference type="KEGG" id="otm:OSB_13480"/>
<evidence type="ECO:0000313" key="3">
    <source>
        <dbReference type="Proteomes" id="UP000067444"/>
    </source>
</evidence>
<feature type="domain" description="Methyltransferase FkbM" evidence="1">
    <location>
        <begin position="133"/>
        <end position="285"/>
    </location>
</feature>
<sequence length="307" mass="33794">MSAKKPVVAKKATVKKATTKKATTKRVAVKKAATPKKTAKAKAPVAAPWSIADALADERLQPSVRRALGNQNRFRTPRRVRTIMSHRYDVPVIFCVNNPDDRIHMRQTKGFFYEEDELAMMAEHMPKGGTFCDIGANVGNHSLYMLLKGGAGRVVPVEPNPDAISLLLSNMILNRVADRVALETLGYGLDEGAADDLAIHAPRENLGWARLKKAGEGDEAISVRAGDELFDGMQIDVLKMDVEGMEIGALKGLKATLARCKPTMFIEVDKENLDAFHALIEEFDYEVAHAFEATRVNQNFLLKPKAN</sequence>
<keyword evidence="3" id="KW-1185">Reference proteome</keyword>
<evidence type="ECO:0000313" key="2">
    <source>
        <dbReference type="EMBL" id="AKS45901.1"/>
    </source>
</evidence>
<dbReference type="Pfam" id="PF05050">
    <property type="entry name" value="Methyltransf_21"/>
    <property type="match status" value="1"/>
</dbReference>
<name>A0A0K0Y4V0_9RHOB</name>
<dbReference type="Gene3D" id="3.40.50.150">
    <property type="entry name" value="Vaccinia Virus protein VP39"/>
    <property type="match status" value="1"/>
</dbReference>
<gene>
    <name evidence="2" type="ORF">OSB_13480</name>
</gene>
<dbReference type="STRING" id="1458307.OSB_13480"/>
<dbReference type="SUPFAM" id="SSF53335">
    <property type="entry name" value="S-adenosyl-L-methionine-dependent methyltransferases"/>
    <property type="match status" value="1"/>
</dbReference>
<dbReference type="EMBL" id="CP012160">
    <property type="protein sequence ID" value="AKS45901.1"/>
    <property type="molecule type" value="Genomic_DNA"/>
</dbReference>
<accession>A0A0K0Y4V0</accession>
<dbReference type="PANTHER" id="PTHR34203">
    <property type="entry name" value="METHYLTRANSFERASE, FKBM FAMILY PROTEIN"/>
    <property type="match status" value="1"/>
</dbReference>
<dbReference type="AlphaFoldDB" id="A0A0K0Y4V0"/>
<dbReference type="GO" id="GO:0032259">
    <property type="term" value="P:methylation"/>
    <property type="evidence" value="ECO:0007669"/>
    <property type="project" value="UniProtKB-KW"/>
</dbReference>
<dbReference type="Proteomes" id="UP000067444">
    <property type="component" value="Chromosome"/>
</dbReference>
<organism evidence="2 3">
    <name type="scientific">Octadecabacter temperatus</name>
    <dbReference type="NCBI Taxonomy" id="1458307"/>
    <lineage>
        <taxon>Bacteria</taxon>
        <taxon>Pseudomonadati</taxon>
        <taxon>Pseudomonadota</taxon>
        <taxon>Alphaproteobacteria</taxon>
        <taxon>Rhodobacterales</taxon>
        <taxon>Roseobacteraceae</taxon>
        <taxon>Octadecabacter</taxon>
    </lineage>
</organism>
<protein>
    <submittedName>
        <fullName evidence="2">Methyltransferase domain protein</fullName>
    </submittedName>
</protein>
<dbReference type="InterPro" id="IPR052514">
    <property type="entry name" value="SAM-dependent_MTase"/>
</dbReference>
<dbReference type="NCBIfam" id="TIGR01444">
    <property type="entry name" value="fkbM_fam"/>
    <property type="match status" value="1"/>
</dbReference>
<dbReference type="PANTHER" id="PTHR34203:SF15">
    <property type="entry name" value="SLL1173 PROTEIN"/>
    <property type="match status" value="1"/>
</dbReference>
<reference evidence="2 3" key="1">
    <citation type="journal article" date="2015" name="Genome Announc.">
        <title>Closed Genome Sequence of Octadecabacter temperatus SB1, the First Mesophilic Species of the Genus Octadecabacter.</title>
        <authorList>
            <person name="Voget S."/>
            <person name="Billerbeck S."/>
            <person name="Simon M."/>
            <person name="Daniel R."/>
        </authorList>
    </citation>
    <scope>NUCLEOTIDE SEQUENCE [LARGE SCALE GENOMIC DNA]</scope>
    <source>
        <strain evidence="2 3">SB1</strain>
    </source>
</reference>
<dbReference type="GO" id="GO:0008168">
    <property type="term" value="F:methyltransferase activity"/>
    <property type="evidence" value="ECO:0007669"/>
    <property type="project" value="UniProtKB-KW"/>
</dbReference>
<evidence type="ECO:0000259" key="1">
    <source>
        <dbReference type="Pfam" id="PF05050"/>
    </source>
</evidence>
<keyword evidence="2" id="KW-0808">Transferase</keyword>